<evidence type="ECO:0000313" key="3">
    <source>
        <dbReference type="EMBL" id="MFC4025134.1"/>
    </source>
</evidence>
<evidence type="ECO:0000259" key="1">
    <source>
        <dbReference type="Pfam" id="PF00534"/>
    </source>
</evidence>
<dbReference type="InterPro" id="IPR028098">
    <property type="entry name" value="Glyco_trans_4-like_N"/>
</dbReference>
<dbReference type="Proteomes" id="UP001595772">
    <property type="component" value="Unassembled WGS sequence"/>
</dbReference>
<name>A0ABV8H2U1_9BACI</name>
<feature type="domain" description="Glycosyltransferase subfamily 4-like N-terminal" evidence="2">
    <location>
        <begin position="17"/>
        <end position="165"/>
    </location>
</feature>
<dbReference type="EC" id="2.4.-.-" evidence="3"/>
<feature type="domain" description="Glycosyl transferase family 1" evidence="1">
    <location>
        <begin position="174"/>
        <end position="330"/>
    </location>
</feature>
<dbReference type="InterPro" id="IPR001296">
    <property type="entry name" value="Glyco_trans_1"/>
</dbReference>
<keyword evidence="4" id="KW-1185">Reference proteome</keyword>
<dbReference type="CDD" id="cd03820">
    <property type="entry name" value="GT4_AmsD-like"/>
    <property type="match status" value="1"/>
</dbReference>
<protein>
    <submittedName>
        <fullName evidence="3">Glycosyltransferase family 4 protein</fullName>
        <ecNumber evidence="3">2.4.-.-</ecNumber>
    </submittedName>
</protein>
<keyword evidence="3" id="KW-0808">Transferase</keyword>
<dbReference type="EMBL" id="JBHSAO010000011">
    <property type="protein sequence ID" value="MFC4025134.1"/>
    <property type="molecule type" value="Genomic_DNA"/>
</dbReference>
<gene>
    <name evidence="3" type="ORF">ACFOUV_15170</name>
</gene>
<dbReference type="GO" id="GO:0016757">
    <property type="term" value="F:glycosyltransferase activity"/>
    <property type="evidence" value="ECO:0007669"/>
    <property type="project" value="UniProtKB-KW"/>
</dbReference>
<keyword evidence="3" id="KW-0328">Glycosyltransferase</keyword>
<organism evidence="3 4">
    <name type="scientific">Oceanobacillus longus</name>
    <dbReference type="NCBI Taxonomy" id="930120"/>
    <lineage>
        <taxon>Bacteria</taxon>
        <taxon>Bacillati</taxon>
        <taxon>Bacillota</taxon>
        <taxon>Bacilli</taxon>
        <taxon>Bacillales</taxon>
        <taxon>Bacillaceae</taxon>
        <taxon>Oceanobacillus</taxon>
    </lineage>
</organism>
<dbReference type="PANTHER" id="PTHR12526:SF630">
    <property type="entry name" value="GLYCOSYLTRANSFERASE"/>
    <property type="match status" value="1"/>
</dbReference>
<dbReference type="Gene3D" id="3.40.50.2000">
    <property type="entry name" value="Glycogen Phosphorylase B"/>
    <property type="match status" value="2"/>
</dbReference>
<dbReference type="RefSeq" id="WP_379497626.1">
    <property type="nucleotide sequence ID" value="NZ_JBHSAO010000011.1"/>
</dbReference>
<accession>A0ABV8H2U1</accession>
<reference evidence="4" key="1">
    <citation type="journal article" date="2019" name="Int. J. Syst. Evol. Microbiol.">
        <title>The Global Catalogue of Microorganisms (GCM) 10K type strain sequencing project: providing services to taxonomists for standard genome sequencing and annotation.</title>
        <authorList>
            <consortium name="The Broad Institute Genomics Platform"/>
            <consortium name="The Broad Institute Genome Sequencing Center for Infectious Disease"/>
            <person name="Wu L."/>
            <person name="Ma J."/>
        </authorList>
    </citation>
    <scope>NUCLEOTIDE SEQUENCE [LARGE SCALE GENOMIC DNA]</scope>
    <source>
        <strain evidence="4">IBRC-M 10703</strain>
    </source>
</reference>
<dbReference type="PANTHER" id="PTHR12526">
    <property type="entry name" value="GLYCOSYLTRANSFERASE"/>
    <property type="match status" value="1"/>
</dbReference>
<dbReference type="Pfam" id="PF13439">
    <property type="entry name" value="Glyco_transf_4"/>
    <property type="match status" value="1"/>
</dbReference>
<sequence>MDTIREKFVFVIGAVSFGGAERVICNLANKFVENGDEVILVAVHDKGTAYQIDERVRIVNGIKGDHPLSKMMSFRKLIKKEKPKSILSFLTHINIFVILSTIGLQSKIVISERNDPYREPSQLIRRILRRLVYPLTDGIVLQTEQARDYFPDKVKKKSTVIPNPVFTKNGKAYEHRKNRIINVGRLVPQKRQDILIKAFKKINENFSYRLDIYGEGPEWDNLNCLISQLNLQESVTLHGTVSDLQNEIKDANIFVLSSDFEGMPNALIEAMSLGIPSISTDCPIGGPKELITHQINGLLIPTSNEKELVKSIELLIEDKQLWEKISKESIKINEKLSLDKISYRWRKYLLK</sequence>
<dbReference type="SUPFAM" id="SSF53756">
    <property type="entry name" value="UDP-Glycosyltransferase/glycogen phosphorylase"/>
    <property type="match status" value="1"/>
</dbReference>
<evidence type="ECO:0000313" key="4">
    <source>
        <dbReference type="Proteomes" id="UP001595772"/>
    </source>
</evidence>
<comment type="caution">
    <text evidence="3">The sequence shown here is derived from an EMBL/GenBank/DDBJ whole genome shotgun (WGS) entry which is preliminary data.</text>
</comment>
<proteinExistence type="predicted"/>
<evidence type="ECO:0000259" key="2">
    <source>
        <dbReference type="Pfam" id="PF13439"/>
    </source>
</evidence>
<dbReference type="Pfam" id="PF00534">
    <property type="entry name" value="Glycos_transf_1"/>
    <property type="match status" value="1"/>
</dbReference>